<organism evidence="1 2">
    <name type="scientific">Podila minutissima</name>
    <dbReference type="NCBI Taxonomy" id="64525"/>
    <lineage>
        <taxon>Eukaryota</taxon>
        <taxon>Fungi</taxon>
        <taxon>Fungi incertae sedis</taxon>
        <taxon>Mucoromycota</taxon>
        <taxon>Mortierellomycotina</taxon>
        <taxon>Mortierellomycetes</taxon>
        <taxon>Mortierellales</taxon>
        <taxon>Mortierellaceae</taxon>
        <taxon>Podila</taxon>
    </lineage>
</organism>
<dbReference type="EMBL" id="JAAAUY010000437">
    <property type="protein sequence ID" value="KAF9329927.1"/>
    <property type="molecule type" value="Genomic_DNA"/>
</dbReference>
<evidence type="ECO:0000313" key="1">
    <source>
        <dbReference type="EMBL" id="KAF9329927.1"/>
    </source>
</evidence>
<sequence>MRFKILYLPEISGSAFAEAITSIGDRAKWVRENPRGFVDIVKANRKTLTTLGGIPTLSTLCESMLRALFRWMTQTSASGQACEISKLHCNKVRRYGTDSMNPHKRAEPGLF</sequence>
<reference evidence="1" key="1">
    <citation type="journal article" date="2020" name="Fungal Divers.">
        <title>Resolving the Mortierellaceae phylogeny through synthesis of multi-gene phylogenetics and phylogenomics.</title>
        <authorList>
            <person name="Vandepol N."/>
            <person name="Liber J."/>
            <person name="Desiro A."/>
            <person name="Na H."/>
            <person name="Kennedy M."/>
            <person name="Barry K."/>
            <person name="Grigoriev I.V."/>
            <person name="Miller A.N."/>
            <person name="O'Donnell K."/>
            <person name="Stajich J.E."/>
            <person name="Bonito G."/>
        </authorList>
    </citation>
    <scope>NUCLEOTIDE SEQUENCE</scope>
    <source>
        <strain evidence="1">NVP1</strain>
    </source>
</reference>
<evidence type="ECO:0000313" key="2">
    <source>
        <dbReference type="Proteomes" id="UP000696485"/>
    </source>
</evidence>
<protein>
    <submittedName>
        <fullName evidence="1">Uncharacterized protein</fullName>
    </submittedName>
</protein>
<dbReference type="AlphaFoldDB" id="A0A9P5SHS4"/>
<gene>
    <name evidence="1" type="ORF">BG006_007069</name>
</gene>
<proteinExistence type="predicted"/>
<keyword evidence="2" id="KW-1185">Reference proteome</keyword>
<name>A0A9P5SHS4_9FUNG</name>
<dbReference type="Proteomes" id="UP000696485">
    <property type="component" value="Unassembled WGS sequence"/>
</dbReference>
<comment type="caution">
    <text evidence="1">The sequence shown here is derived from an EMBL/GenBank/DDBJ whole genome shotgun (WGS) entry which is preliminary data.</text>
</comment>
<accession>A0A9P5SHS4</accession>